<dbReference type="SUPFAM" id="SSF55073">
    <property type="entry name" value="Nucleotide cyclase"/>
    <property type="match status" value="1"/>
</dbReference>
<dbReference type="SMART" id="SM00086">
    <property type="entry name" value="PAC"/>
    <property type="match status" value="1"/>
</dbReference>
<dbReference type="NCBIfam" id="TIGR00229">
    <property type="entry name" value="sensory_box"/>
    <property type="match status" value="1"/>
</dbReference>
<dbReference type="Pfam" id="PF00563">
    <property type="entry name" value="EAL"/>
    <property type="match status" value="1"/>
</dbReference>
<dbReference type="InterPro" id="IPR000700">
    <property type="entry name" value="PAS-assoc_C"/>
</dbReference>
<feature type="domain" description="PAS" evidence="1">
    <location>
        <begin position="24"/>
        <end position="79"/>
    </location>
</feature>
<evidence type="ECO:0000259" key="2">
    <source>
        <dbReference type="PROSITE" id="PS50113"/>
    </source>
</evidence>
<accession>A0A7W5ZX03</accession>
<dbReference type="Pfam" id="PF00990">
    <property type="entry name" value="GGDEF"/>
    <property type="match status" value="1"/>
</dbReference>
<comment type="caution">
    <text evidence="5">The sequence shown here is derived from an EMBL/GenBank/DDBJ whole genome shotgun (WGS) entry which is preliminary data.</text>
</comment>
<dbReference type="SMART" id="SM00267">
    <property type="entry name" value="GGDEF"/>
    <property type="match status" value="1"/>
</dbReference>
<sequence>MLRWLRLTKRSDELAAPVAASLLAFDNISDAVLVADMRLRGHPIVHVNPAFEAITGYAASEVIGKNCRYLQGSDRLQPEIREMRSALAEGRACSVTLRNYRRDGTMFRNALRLTPYRDYSGAVTHFVGVIRDVTHASGIDRLTGLLDRYGLLDRLGSILESSSSAILVVKLDILRFHDVNNGFGYNVGDALLRSVAARLATLPAVATSRVGTNSFALAFELDSAGKAAVLVDDVLGLLQPRFLLPGASLGAQFAVGYSIGFTGTDPLQLVRQAGAALQRSKAMPGHPPQPYAAADERDAHNRIRLASDLQTAVSNQELLFHYQPQIDLASGDVVGAEALLRWNHGAFGLQSPTRFIPVAEETGTILEIGAWGLRTLAAYAAQVNRVRGTPIRFAFNVSVIEFTRRDMVALVEQVLGETGCRAEWLTLELTESLMVPEPEEIRRAFGKLRSLGVEISIDDFGTGFSNLRYLENFPISEIKIDRSFVHDLAHSAAKRVIVESIVKLGAALGIRVVAEGIETGAERDIMRALGCSVGQGYLFARPMDATAFQGFLDREPTMQEGWGARRFLTMIDGDGT</sequence>
<dbReference type="SUPFAM" id="SSF141868">
    <property type="entry name" value="EAL domain-like"/>
    <property type="match status" value="1"/>
</dbReference>
<evidence type="ECO:0000259" key="3">
    <source>
        <dbReference type="PROSITE" id="PS50883"/>
    </source>
</evidence>
<dbReference type="PANTHER" id="PTHR44757">
    <property type="entry name" value="DIGUANYLATE CYCLASE DGCP"/>
    <property type="match status" value="1"/>
</dbReference>
<dbReference type="SMART" id="SM00052">
    <property type="entry name" value="EAL"/>
    <property type="match status" value="1"/>
</dbReference>
<dbReference type="AlphaFoldDB" id="A0A7W5ZX03"/>
<dbReference type="CDD" id="cd01948">
    <property type="entry name" value="EAL"/>
    <property type="match status" value="1"/>
</dbReference>
<dbReference type="InterPro" id="IPR052155">
    <property type="entry name" value="Biofilm_reg_signaling"/>
</dbReference>
<dbReference type="PROSITE" id="PS50887">
    <property type="entry name" value="GGDEF"/>
    <property type="match status" value="1"/>
</dbReference>
<dbReference type="InterPro" id="IPR035919">
    <property type="entry name" value="EAL_sf"/>
</dbReference>
<dbReference type="Pfam" id="PF13426">
    <property type="entry name" value="PAS_9"/>
    <property type="match status" value="1"/>
</dbReference>
<proteinExistence type="predicted"/>
<organism evidence="5 6">
    <name type="scientific">Novosphingobium hassiacum</name>
    <dbReference type="NCBI Taxonomy" id="173676"/>
    <lineage>
        <taxon>Bacteria</taxon>
        <taxon>Pseudomonadati</taxon>
        <taxon>Pseudomonadota</taxon>
        <taxon>Alphaproteobacteria</taxon>
        <taxon>Sphingomonadales</taxon>
        <taxon>Sphingomonadaceae</taxon>
        <taxon>Novosphingobium</taxon>
    </lineage>
</organism>
<dbReference type="InterPro" id="IPR035965">
    <property type="entry name" value="PAS-like_dom_sf"/>
</dbReference>
<protein>
    <submittedName>
        <fullName evidence="5">PAS domain S-box-containing protein</fullName>
    </submittedName>
</protein>
<dbReference type="Gene3D" id="3.20.20.450">
    <property type="entry name" value="EAL domain"/>
    <property type="match status" value="1"/>
</dbReference>
<evidence type="ECO:0000259" key="1">
    <source>
        <dbReference type="PROSITE" id="PS50112"/>
    </source>
</evidence>
<evidence type="ECO:0000313" key="5">
    <source>
        <dbReference type="EMBL" id="MBB3860683.1"/>
    </source>
</evidence>
<dbReference type="Proteomes" id="UP000562395">
    <property type="component" value="Unassembled WGS sequence"/>
</dbReference>
<name>A0A7W5ZX03_9SPHN</name>
<dbReference type="PANTHER" id="PTHR44757:SF2">
    <property type="entry name" value="BIOFILM ARCHITECTURE MAINTENANCE PROTEIN MBAA"/>
    <property type="match status" value="1"/>
</dbReference>
<dbReference type="PROSITE" id="PS50883">
    <property type="entry name" value="EAL"/>
    <property type="match status" value="1"/>
</dbReference>
<feature type="domain" description="PAC" evidence="2">
    <location>
        <begin position="93"/>
        <end position="145"/>
    </location>
</feature>
<dbReference type="InterPro" id="IPR043128">
    <property type="entry name" value="Rev_trsase/Diguanyl_cyclase"/>
</dbReference>
<dbReference type="PROSITE" id="PS50112">
    <property type="entry name" value="PAS"/>
    <property type="match status" value="1"/>
</dbReference>
<evidence type="ECO:0000259" key="4">
    <source>
        <dbReference type="PROSITE" id="PS50887"/>
    </source>
</evidence>
<dbReference type="InterPro" id="IPR000014">
    <property type="entry name" value="PAS"/>
</dbReference>
<dbReference type="SMART" id="SM00091">
    <property type="entry name" value="PAS"/>
    <property type="match status" value="1"/>
</dbReference>
<keyword evidence="6" id="KW-1185">Reference proteome</keyword>
<feature type="domain" description="EAL" evidence="3">
    <location>
        <begin position="302"/>
        <end position="556"/>
    </location>
</feature>
<dbReference type="InterPro" id="IPR001633">
    <property type="entry name" value="EAL_dom"/>
</dbReference>
<dbReference type="EMBL" id="JACICY010000004">
    <property type="protein sequence ID" value="MBB3860683.1"/>
    <property type="molecule type" value="Genomic_DNA"/>
</dbReference>
<gene>
    <name evidence="5" type="ORF">GGQ88_001952</name>
</gene>
<dbReference type="InterPro" id="IPR000160">
    <property type="entry name" value="GGDEF_dom"/>
</dbReference>
<dbReference type="InterPro" id="IPR029787">
    <property type="entry name" value="Nucleotide_cyclase"/>
</dbReference>
<dbReference type="CDD" id="cd00130">
    <property type="entry name" value="PAS"/>
    <property type="match status" value="1"/>
</dbReference>
<dbReference type="SUPFAM" id="SSF55785">
    <property type="entry name" value="PYP-like sensor domain (PAS domain)"/>
    <property type="match status" value="1"/>
</dbReference>
<dbReference type="PROSITE" id="PS50113">
    <property type="entry name" value="PAC"/>
    <property type="match status" value="1"/>
</dbReference>
<dbReference type="Gene3D" id="3.30.450.20">
    <property type="entry name" value="PAS domain"/>
    <property type="match status" value="1"/>
</dbReference>
<feature type="domain" description="GGDEF" evidence="4">
    <location>
        <begin position="164"/>
        <end position="294"/>
    </location>
</feature>
<dbReference type="Gene3D" id="3.30.70.270">
    <property type="match status" value="1"/>
</dbReference>
<reference evidence="5 6" key="1">
    <citation type="submission" date="2020-08" db="EMBL/GenBank/DDBJ databases">
        <title>Genomic Encyclopedia of Type Strains, Phase IV (KMG-IV): sequencing the most valuable type-strain genomes for metagenomic binning, comparative biology and taxonomic classification.</title>
        <authorList>
            <person name="Goeker M."/>
        </authorList>
    </citation>
    <scope>NUCLEOTIDE SEQUENCE [LARGE SCALE GENOMIC DNA]</scope>
    <source>
        <strain evidence="5 6">DSM 14552</strain>
    </source>
</reference>
<evidence type="ECO:0000313" key="6">
    <source>
        <dbReference type="Proteomes" id="UP000562395"/>
    </source>
</evidence>
<dbReference type="InterPro" id="IPR001610">
    <property type="entry name" value="PAC"/>
</dbReference>